<dbReference type="GO" id="GO:0046872">
    <property type="term" value="F:metal ion binding"/>
    <property type="evidence" value="ECO:0007669"/>
    <property type="project" value="InterPro"/>
</dbReference>
<evidence type="ECO:0000313" key="5">
    <source>
        <dbReference type="Proteomes" id="UP000886611"/>
    </source>
</evidence>
<dbReference type="PANTHER" id="PTHR21472:SF26">
    <property type="entry name" value="ENDONUCLEASE DOMAIN CONTAINING 1"/>
    <property type="match status" value="1"/>
</dbReference>
<dbReference type="InterPro" id="IPR001604">
    <property type="entry name" value="Endo_G_ENPP1-like_dom"/>
</dbReference>
<feature type="non-terminal residue" evidence="4">
    <location>
        <position position="1"/>
    </location>
</feature>
<feature type="chain" id="PRO_5036463242" evidence="1">
    <location>
        <begin position="20"/>
        <end position="315"/>
    </location>
</feature>
<gene>
    <name evidence="4" type="primary">Endod1_0</name>
    <name evidence="4" type="ORF">GTO96_0014393</name>
</gene>
<keyword evidence="5" id="KW-1185">Reference proteome</keyword>
<dbReference type="OrthoDB" id="8572289at2759"/>
<dbReference type="PANTHER" id="PTHR21472">
    <property type="entry name" value="ENDONUCLEASE DOMAIN-CONTAINING 1 PROTEIN ENDOD1"/>
    <property type="match status" value="1"/>
</dbReference>
<dbReference type="GO" id="GO:0003676">
    <property type="term" value="F:nucleic acid binding"/>
    <property type="evidence" value="ECO:0007669"/>
    <property type="project" value="InterPro"/>
</dbReference>
<feature type="non-terminal residue" evidence="4">
    <location>
        <position position="315"/>
    </location>
</feature>
<evidence type="ECO:0000259" key="2">
    <source>
        <dbReference type="SMART" id="SM00477"/>
    </source>
</evidence>
<feature type="signal peptide" evidence="1">
    <location>
        <begin position="1"/>
        <end position="19"/>
    </location>
</feature>
<dbReference type="Gene3D" id="3.40.570.10">
    <property type="entry name" value="Extracellular Endonuclease, subunit A"/>
    <property type="match status" value="1"/>
</dbReference>
<dbReference type="Pfam" id="PF01223">
    <property type="entry name" value="Endonuclease_NS"/>
    <property type="match status" value="1"/>
</dbReference>
<dbReference type="SMART" id="SM00892">
    <property type="entry name" value="Endonuclease_NS"/>
    <property type="match status" value="1"/>
</dbReference>
<evidence type="ECO:0000256" key="1">
    <source>
        <dbReference type="SAM" id="SignalP"/>
    </source>
</evidence>
<dbReference type="EMBL" id="JAATIS010000485">
    <property type="protein sequence ID" value="KAG2468171.1"/>
    <property type="molecule type" value="Genomic_DNA"/>
</dbReference>
<accession>A0A8X7XH56</accession>
<dbReference type="InterPro" id="IPR044925">
    <property type="entry name" value="His-Me_finger_sf"/>
</dbReference>
<evidence type="ECO:0000313" key="4">
    <source>
        <dbReference type="EMBL" id="KAG2468171.1"/>
    </source>
</evidence>
<feature type="domain" description="ENPP1-3/EXOG-like endonuclease/phosphodiesterase" evidence="2">
    <location>
        <begin position="82"/>
        <end position="312"/>
    </location>
</feature>
<protein>
    <submittedName>
        <fullName evidence="4">ENDD1 protein</fullName>
    </submittedName>
</protein>
<dbReference type="SUPFAM" id="SSF54060">
    <property type="entry name" value="His-Me finger endonucleases"/>
    <property type="match status" value="1"/>
</dbReference>
<comment type="caution">
    <text evidence="4">The sequence shown here is derived from an EMBL/GenBank/DDBJ whole genome shotgun (WGS) entry which is preliminary data.</text>
</comment>
<reference evidence="4 5" key="1">
    <citation type="journal article" date="2021" name="Cell">
        <title>Tracing the genetic footprints of vertebrate landing in non-teleost ray-finned fishes.</title>
        <authorList>
            <person name="Bi X."/>
            <person name="Wang K."/>
            <person name="Yang L."/>
            <person name="Pan H."/>
            <person name="Jiang H."/>
            <person name="Wei Q."/>
            <person name="Fang M."/>
            <person name="Yu H."/>
            <person name="Zhu C."/>
            <person name="Cai Y."/>
            <person name="He Y."/>
            <person name="Gan X."/>
            <person name="Zeng H."/>
            <person name="Yu D."/>
            <person name="Zhu Y."/>
            <person name="Jiang H."/>
            <person name="Qiu Q."/>
            <person name="Yang H."/>
            <person name="Zhang Y.E."/>
            <person name="Wang W."/>
            <person name="Zhu M."/>
            <person name="He S."/>
            <person name="Zhang G."/>
        </authorList>
    </citation>
    <scope>NUCLEOTIDE SEQUENCE [LARGE SCALE GENOMIC DNA]</scope>
    <source>
        <strain evidence="4">Bchr_013</strain>
    </source>
</reference>
<sequence>MQPLYLLIVAVALVATGTAEVMNDFSSCINFFFGEKPPTGFEEAAFPIPEERHPDDSAPDCLAAYQQRSPGYICQKIPNGNQSYFATLYDRGRRIPLFSAYLVEKNPAYDTQFGYIRVEPQLVHRELSAESQREADAIKIIEEYNKGKNCSGKVKEYQEKNKLMQSQAIEDDYKDAGKHNYDHIYLNPPQHHSQKEFCNATNTFTNIVAISKVLSKAWKGHEEEIKEVMRKSCEQMYVITGAVPSNDKKLKNRVYVPRYIWSAYCCVSNTGQTMHSVGVLLPNDNSEKMETMVVNQLEERLSNLYNHEIKLIEGC</sequence>
<dbReference type="InterPro" id="IPR039015">
    <property type="entry name" value="ENDOD1"/>
</dbReference>
<dbReference type="InterPro" id="IPR020821">
    <property type="entry name" value="ENPP1-3/EXOG-like_nuc-like"/>
</dbReference>
<proteinExistence type="predicted"/>
<organism evidence="4 5">
    <name type="scientific">Polypterus senegalus</name>
    <name type="common">Senegal bichir</name>
    <dbReference type="NCBI Taxonomy" id="55291"/>
    <lineage>
        <taxon>Eukaryota</taxon>
        <taxon>Metazoa</taxon>
        <taxon>Chordata</taxon>
        <taxon>Craniata</taxon>
        <taxon>Vertebrata</taxon>
        <taxon>Euteleostomi</taxon>
        <taxon>Actinopterygii</taxon>
        <taxon>Polypteriformes</taxon>
        <taxon>Polypteridae</taxon>
        <taxon>Polypterus</taxon>
    </lineage>
</organism>
<dbReference type="GO" id="GO:0016787">
    <property type="term" value="F:hydrolase activity"/>
    <property type="evidence" value="ECO:0007669"/>
    <property type="project" value="InterPro"/>
</dbReference>
<feature type="domain" description="DNA/RNA non-specific endonuclease/pyrophosphatase/phosphodiesterase" evidence="3">
    <location>
        <begin position="81"/>
        <end position="312"/>
    </location>
</feature>
<evidence type="ECO:0000259" key="3">
    <source>
        <dbReference type="SMART" id="SM00892"/>
    </source>
</evidence>
<dbReference type="SMART" id="SM00477">
    <property type="entry name" value="NUC"/>
    <property type="match status" value="1"/>
</dbReference>
<keyword evidence="1" id="KW-0732">Signal</keyword>
<dbReference type="InterPro" id="IPR044929">
    <property type="entry name" value="DNA/RNA_non-sp_Endonuclease_sf"/>
</dbReference>
<dbReference type="AlphaFoldDB" id="A0A8X7XH56"/>
<dbReference type="Proteomes" id="UP000886611">
    <property type="component" value="Unassembled WGS sequence"/>
</dbReference>
<name>A0A8X7XH56_POLSE</name>